<dbReference type="GO" id="GO:0061133">
    <property type="term" value="F:endopeptidase activator activity"/>
    <property type="evidence" value="ECO:0007669"/>
    <property type="project" value="TreeGrafter"/>
</dbReference>
<dbReference type="GO" id="GO:0008541">
    <property type="term" value="C:proteasome regulatory particle, lid subcomplex"/>
    <property type="evidence" value="ECO:0007669"/>
    <property type="project" value="TreeGrafter"/>
</dbReference>
<proteinExistence type="predicted"/>
<feature type="domain" description="Pru" evidence="8">
    <location>
        <begin position="18"/>
        <end position="132"/>
    </location>
</feature>
<dbReference type="InterPro" id="IPR038633">
    <property type="entry name" value="Rpn13/ADRM1_Pru_sf"/>
</dbReference>
<evidence type="ECO:0000259" key="8">
    <source>
        <dbReference type="PROSITE" id="PS51917"/>
    </source>
</evidence>
<dbReference type="Proteomes" id="UP000268162">
    <property type="component" value="Unassembled WGS sequence"/>
</dbReference>
<dbReference type="GO" id="GO:0070628">
    <property type="term" value="F:proteasome binding"/>
    <property type="evidence" value="ECO:0007669"/>
    <property type="project" value="TreeGrafter"/>
</dbReference>
<evidence type="ECO:0000256" key="1">
    <source>
        <dbReference type="ARBA" id="ARBA00004123"/>
    </source>
</evidence>
<dbReference type="PANTHER" id="PTHR12225:SF0">
    <property type="entry name" value="PROTEASOMAL UBIQUITIN RECEPTOR ADRM1"/>
    <property type="match status" value="1"/>
</dbReference>
<dbReference type="AlphaFoldDB" id="A0A4P9ZWH3"/>
<dbReference type="InterPro" id="IPR044868">
    <property type="entry name" value="Rpn13/ADRM1_Pru"/>
</dbReference>
<dbReference type="STRING" id="215637.A0A4P9ZWH3"/>
<dbReference type="InterPro" id="IPR006773">
    <property type="entry name" value="Rpn13/ADRM1"/>
</dbReference>
<dbReference type="PROSITE" id="PS51917">
    <property type="entry name" value="PRU"/>
    <property type="match status" value="1"/>
</dbReference>
<feature type="domain" description="DEUBAD" evidence="7">
    <location>
        <begin position="188"/>
        <end position="314"/>
    </location>
</feature>
<dbReference type="Pfam" id="PF04683">
    <property type="entry name" value="Rpn13_ADRM1_Pru"/>
    <property type="match status" value="1"/>
</dbReference>
<evidence type="ECO:0000256" key="4">
    <source>
        <dbReference type="ARBA" id="ARBA00022942"/>
    </source>
</evidence>
<dbReference type="Gene3D" id="2.30.29.70">
    <property type="entry name" value="Proteasomal ubiquitin receptor Rpn13/ADRM1"/>
    <property type="match status" value="1"/>
</dbReference>
<keyword evidence="5" id="KW-0539">Nucleus</keyword>
<keyword evidence="9" id="KW-0675">Receptor</keyword>
<evidence type="ECO:0000313" key="10">
    <source>
        <dbReference type="Proteomes" id="UP000268162"/>
    </source>
</evidence>
<feature type="region of interest" description="Disordered" evidence="6">
    <location>
        <begin position="307"/>
        <end position="329"/>
    </location>
</feature>
<accession>A0A4P9ZWH3</accession>
<reference evidence="10" key="1">
    <citation type="journal article" date="2018" name="Nat. Microbiol.">
        <title>Leveraging single-cell genomics to expand the fungal tree of life.</title>
        <authorList>
            <person name="Ahrendt S.R."/>
            <person name="Quandt C.A."/>
            <person name="Ciobanu D."/>
            <person name="Clum A."/>
            <person name="Salamov A."/>
            <person name="Andreopoulos B."/>
            <person name="Cheng J.F."/>
            <person name="Woyke T."/>
            <person name="Pelin A."/>
            <person name="Henrissat B."/>
            <person name="Reynolds N.K."/>
            <person name="Benny G.L."/>
            <person name="Smith M.E."/>
            <person name="James T.Y."/>
            <person name="Grigoriev I.V."/>
        </authorList>
    </citation>
    <scope>NUCLEOTIDE SEQUENCE [LARGE SCALE GENOMIC DNA]</scope>
    <source>
        <strain evidence="10">RSA 468</strain>
    </source>
</reference>
<keyword evidence="4 9" id="KW-0647">Proteasome</keyword>
<comment type="subcellular location">
    <subcellularLocation>
        <location evidence="2">Cytoplasm</location>
    </subcellularLocation>
    <subcellularLocation>
        <location evidence="1">Nucleus</location>
    </subcellularLocation>
</comment>
<keyword evidence="10" id="KW-1185">Reference proteome</keyword>
<keyword evidence="3" id="KW-0963">Cytoplasm</keyword>
<dbReference type="Gene3D" id="1.10.2020.20">
    <property type="match status" value="1"/>
</dbReference>
<evidence type="ECO:0000256" key="2">
    <source>
        <dbReference type="ARBA" id="ARBA00004496"/>
    </source>
</evidence>
<dbReference type="Pfam" id="PF16550">
    <property type="entry name" value="RPN13_C"/>
    <property type="match status" value="1"/>
</dbReference>
<feature type="region of interest" description="Disordered" evidence="6">
    <location>
        <begin position="172"/>
        <end position="200"/>
    </location>
</feature>
<evidence type="ECO:0000313" key="9">
    <source>
        <dbReference type="EMBL" id="RKP37311.1"/>
    </source>
</evidence>
<sequence length="329" mass="36141">MASALFSQPTRTGHSSSYINGSPVQFKAGRLFRDGTTNWVKADPRKGLIFMRQADDGLMHFYWKDRRSHQIEEDLIIFPEDAEFIKCQQSEDRVYLLKFKSSSQRLFFWMQGSNLDRDAEACRRVNRLLNATVYPSESDHHAAGASEDAAMPGLVDEAALTDMARSVDHLLVPDHESPSGGSRGAGGAHSSTDDVDLPDVLSPETLNTLLADPEVCTALFPYLPESPGAEAPASGRGSSATPTPSTPHQRSPQEVRQIVRSPPFQHALRSLSYALQTGQLGPLIQQLGLPHDASYSVESFLRAIENQVKQESGTNQSSSQQSDNMDEDL</sequence>
<feature type="compositionally biased region" description="Polar residues" evidence="6">
    <location>
        <begin position="236"/>
        <end position="254"/>
    </location>
</feature>
<dbReference type="InterPro" id="IPR032368">
    <property type="entry name" value="RPN13_DEUBAD"/>
</dbReference>
<dbReference type="FunFam" id="2.30.29.70:FF:000001">
    <property type="entry name" value="Proteasomal ubiquitin receptor ADRM1"/>
    <property type="match status" value="1"/>
</dbReference>
<dbReference type="CDD" id="cd13314">
    <property type="entry name" value="PH_Rpn13"/>
    <property type="match status" value="1"/>
</dbReference>
<protein>
    <submittedName>
        <fullName evidence="9">Proteasome complex subunit Rpn13 ubiquitin receptor-domain-containing protein</fullName>
    </submittedName>
</protein>
<organism evidence="9 10">
    <name type="scientific">Dimargaris cristalligena</name>
    <dbReference type="NCBI Taxonomy" id="215637"/>
    <lineage>
        <taxon>Eukaryota</taxon>
        <taxon>Fungi</taxon>
        <taxon>Fungi incertae sedis</taxon>
        <taxon>Zoopagomycota</taxon>
        <taxon>Kickxellomycotina</taxon>
        <taxon>Dimargaritomycetes</taxon>
        <taxon>Dimargaritales</taxon>
        <taxon>Dimargaritaceae</taxon>
        <taxon>Dimargaris</taxon>
    </lineage>
</organism>
<dbReference type="GO" id="GO:0005737">
    <property type="term" value="C:cytoplasm"/>
    <property type="evidence" value="ECO:0007669"/>
    <property type="project" value="UniProtKB-SubCell"/>
</dbReference>
<gene>
    <name evidence="9" type="ORF">BJ085DRAFT_21400</name>
</gene>
<dbReference type="GO" id="GO:0005634">
    <property type="term" value="C:nucleus"/>
    <property type="evidence" value="ECO:0007669"/>
    <property type="project" value="UniProtKB-SubCell"/>
</dbReference>
<evidence type="ECO:0000259" key="7">
    <source>
        <dbReference type="PROSITE" id="PS51916"/>
    </source>
</evidence>
<evidence type="ECO:0000256" key="5">
    <source>
        <dbReference type="ARBA" id="ARBA00023242"/>
    </source>
</evidence>
<dbReference type="PANTHER" id="PTHR12225">
    <property type="entry name" value="ADHESION REGULATING MOLECULE 1 110 KDA CELL MEMBRANE GLYCOPROTEIN"/>
    <property type="match status" value="1"/>
</dbReference>
<dbReference type="PROSITE" id="PS51916">
    <property type="entry name" value="DEUBAD"/>
    <property type="match status" value="1"/>
</dbReference>
<feature type="region of interest" description="Disordered" evidence="6">
    <location>
        <begin position="227"/>
        <end position="255"/>
    </location>
</feature>
<dbReference type="InterPro" id="IPR038108">
    <property type="entry name" value="RPN13_DEUBAD_sf"/>
</dbReference>
<name>A0A4P9ZWH3_9FUNG</name>
<evidence type="ECO:0000256" key="3">
    <source>
        <dbReference type="ARBA" id="ARBA00022490"/>
    </source>
</evidence>
<evidence type="ECO:0000256" key="6">
    <source>
        <dbReference type="SAM" id="MobiDB-lite"/>
    </source>
</evidence>
<dbReference type="EMBL" id="ML002511">
    <property type="protein sequence ID" value="RKP37311.1"/>
    <property type="molecule type" value="Genomic_DNA"/>
</dbReference>
<dbReference type="InterPro" id="IPR044867">
    <property type="entry name" value="DEUBAD_dom"/>
</dbReference>